<accession>A0ABY2H0H4</accession>
<gene>
    <name evidence="2" type="ORF">CCMA1212_006334</name>
</gene>
<dbReference type="EMBL" id="PPTA01000008">
    <property type="protein sequence ID" value="TFB01621.1"/>
    <property type="molecule type" value="Genomic_DNA"/>
</dbReference>
<feature type="region of interest" description="Disordered" evidence="1">
    <location>
        <begin position="103"/>
        <end position="130"/>
    </location>
</feature>
<evidence type="ECO:0000256" key="1">
    <source>
        <dbReference type="SAM" id="MobiDB-lite"/>
    </source>
</evidence>
<protein>
    <submittedName>
        <fullName evidence="2">Uncharacterized protein</fullName>
    </submittedName>
</protein>
<feature type="compositionally biased region" description="Polar residues" evidence="1">
    <location>
        <begin position="260"/>
        <end position="275"/>
    </location>
</feature>
<keyword evidence="3" id="KW-1185">Reference proteome</keyword>
<dbReference type="GeneID" id="300578013"/>
<proteinExistence type="predicted"/>
<comment type="caution">
    <text evidence="2">The sequence shown here is derived from an EMBL/GenBank/DDBJ whole genome shotgun (WGS) entry which is preliminary data.</text>
</comment>
<dbReference type="Proteomes" id="UP001642720">
    <property type="component" value="Unassembled WGS sequence"/>
</dbReference>
<dbReference type="RefSeq" id="XP_073557822.1">
    <property type="nucleotide sequence ID" value="XM_073703563.1"/>
</dbReference>
<evidence type="ECO:0000313" key="2">
    <source>
        <dbReference type="EMBL" id="TFB01621.1"/>
    </source>
</evidence>
<name>A0ABY2H0H4_9HYPO</name>
<feature type="region of interest" description="Disordered" evidence="1">
    <location>
        <begin position="144"/>
        <end position="293"/>
    </location>
</feature>
<evidence type="ECO:0000313" key="3">
    <source>
        <dbReference type="Proteomes" id="UP001642720"/>
    </source>
</evidence>
<sequence length="708" mass="77648">MSSTTACVSEGDFSFANGVFFAESSGRNKHPRATNEELRAHFAFGSETDHTAHWFEAQLMHYGLRPSKVKSVARMRLFDAIRGGTLSVPLHITELEQKLKEEWTNRDRDERRAAKAASSGAAEASVSRKRKAEVIVNVTVNTGSPAATASEPKRIRTLDLAADDSAPTPRFAMKQTARRGSGWRAPSRREPARRASPSPGPAPSPAPRTVCRARRSGGWRAPSRPESARRPSPSPAPYPAPGTKHMARRGGPYASRGRIPSSQVETGGYSDSASSFDEAPPPYEEFSDPSDRFDGPSLLPLGLLNGRYDIRSSYVESEWPMYGSDFSLVLTIVGSSLWGRFDLGVIEGVLYIEQRPRASSFEDIPFVWRGREAEGPILYDEWANRGSLRFLGNGSIEGHFEYSDIQFEGHRLPGQGTRSELDVRTLQNEWDSYNEDEYERERVARCGHCKWASTSDDRTGCQADQDIASLGRSLCINASPCGNFPVYSNAQDSDNVPVLEKVCSFSACNDFSAYNSFSTGEEASHEQRLLPAPTTLSPLDRYAGRYIVSYWPLVNSQFTVEVAVSGLILWGRFDLGPLKGVFFLDERPEPRADGGTDGILIKWCGIETENSTYHGDHMNGGWKRFGSAAEIEGFIDFDDLGFAGNRVSDGAAPGAAEAAEKLWVDSGNLVIVRGRSRNATTLALQVQVIMSTATRACNSPHATTATEP</sequence>
<reference evidence="2 3" key="1">
    <citation type="submission" date="2018-01" db="EMBL/GenBank/DDBJ databases">
        <title>Genome characterization of the sugarcane-associated fungus Trichoderma ghanense CCMA-1212 and their application in lignocelulose bioconversion.</title>
        <authorList>
            <person name="Steindorff A.S."/>
            <person name="Mendes T.D."/>
            <person name="Vilela E.S.D."/>
            <person name="Rodrigues D.S."/>
            <person name="Formighieri E.F."/>
            <person name="Melo I.S."/>
            <person name="Favaro L.C.L."/>
        </authorList>
    </citation>
    <scope>NUCLEOTIDE SEQUENCE [LARGE SCALE GENOMIC DNA]</scope>
    <source>
        <strain evidence="2 3">CCMA-1212</strain>
    </source>
</reference>
<feature type="compositionally biased region" description="Low complexity" evidence="1">
    <location>
        <begin position="115"/>
        <end position="125"/>
    </location>
</feature>
<feature type="compositionally biased region" description="Basic and acidic residues" evidence="1">
    <location>
        <begin position="103"/>
        <end position="113"/>
    </location>
</feature>
<organism evidence="2 3">
    <name type="scientific">Trichoderma ghanense</name>
    <dbReference type="NCBI Taxonomy" id="65468"/>
    <lineage>
        <taxon>Eukaryota</taxon>
        <taxon>Fungi</taxon>
        <taxon>Dikarya</taxon>
        <taxon>Ascomycota</taxon>
        <taxon>Pezizomycotina</taxon>
        <taxon>Sordariomycetes</taxon>
        <taxon>Hypocreomycetidae</taxon>
        <taxon>Hypocreales</taxon>
        <taxon>Hypocreaceae</taxon>
        <taxon>Trichoderma</taxon>
    </lineage>
</organism>